<dbReference type="AlphaFoldDB" id="A0A7K4BZ14"/>
<dbReference type="GO" id="GO:0050567">
    <property type="term" value="F:glutaminyl-tRNA synthase (glutamine-hydrolyzing) activity"/>
    <property type="evidence" value="ECO:0007669"/>
    <property type="project" value="UniProtKB-EC"/>
</dbReference>
<dbReference type="EMBL" id="JAAZKV010000012">
    <property type="protein sequence ID" value="NMA44494.1"/>
    <property type="molecule type" value="Genomic_DNA"/>
</dbReference>
<accession>A0A7K4BZ14</accession>
<dbReference type="InterPro" id="IPR036928">
    <property type="entry name" value="AS_sf"/>
</dbReference>
<protein>
    <submittedName>
        <fullName evidence="2">Asp-tRNA(Asn)/Glu-tRNA(Gln) amidotransferase subunit GatA</fullName>
        <ecNumber evidence="2">6.3.5.7</ecNumber>
    </submittedName>
</protein>
<dbReference type="SUPFAM" id="SSF75304">
    <property type="entry name" value="Amidase signature (AS) enzymes"/>
    <property type="match status" value="1"/>
</dbReference>
<evidence type="ECO:0000313" key="2">
    <source>
        <dbReference type="EMBL" id="NMA44494.1"/>
    </source>
</evidence>
<dbReference type="PANTHER" id="PTHR11895:SF7">
    <property type="entry name" value="GLUTAMYL-TRNA(GLN) AMIDOTRANSFERASE SUBUNIT A, MITOCHONDRIAL"/>
    <property type="match status" value="1"/>
</dbReference>
<dbReference type="InterPro" id="IPR000120">
    <property type="entry name" value="Amidase"/>
</dbReference>
<feature type="domain" description="Amidase" evidence="1">
    <location>
        <begin position="37"/>
        <end position="459"/>
    </location>
</feature>
<comment type="caution">
    <text evidence="2">The sequence shown here is derived from an EMBL/GenBank/DDBJ whole genome shotgun (WGS) entry which is preliminary data.</text>
</comment>
<dbReference type="Pfam" id="PF01425">
    <property type="entry name" value="Amidase"/>
    <property type="match status" value="1"/>
</dbReference>
<evidence type="ECO:0000259" key="1">
    <source>
        <dbReference type="Pfam" id="PF01425"/>
    </source>
</evidence>
<dbReference type="InterPro" id="IPR023631">
    <property type="entry name" value="Amidase_dom"/>
</dbReference>
<sequence length="467" mass="51579">MKKEETVNFFVSEAKKDFRIVEENLHNVIEEVKFTQNKGLNYFEKFDEEFVLNQLKKLKENQEANLSGKLFGVPISVKDTICVKGLESTAGSKFLKGYVPVFDATVVSNVKKEGGIILGKTTQDEFGFGTFSTNTSRVPKNPFDNERSCGGSSGGGAGFCAITRNYHINIGESTGGSIAGPASFCGVAGFTPTYGRVSRYGLIDYANSLDKIGAIGRNIEDAALLLEVISGKDDNDSTNIGEKYVVDEAPVKKIGVIKELLDSADPEVKKIIQEKINELKKFFIVEEVSLPLNFNYSLPTYHIIASSEASTNLAKLSGLRYGVQGSVEGKHFDEYFSSIRSEEFSEEAKRRIILGTFARMSGFRNAYYLKSMRVRTKLIEEFNNLFKKYDLLISPTMPIISPKFSEISTLSPLQNYSTDLCTIPVNLAGLPHISINAGFSKNMPVGLMAVASHLNENKLYSFAKVMQ</sequence>
<evidence type="ECO:0000313" key="3">
    <source>
        <dbReference type="Proteomes" id="UP000526302"/>
    </source>
</evidence>
<organism evidence="2 3">
    <name type="scientific">Candidatus Iainarchaeum sp</name>
    <dbReference type="NCBI Taxonomy" id="3101447"/>
    <lineage>
        <taxon>Archaea</taxon>
        <taxon>Candidatus Iainarchaeota</taxon>
        <taxon>Candidatus Iainarchaeia</taxon>
        <taxon>Candidatus Iainarchaeales</taxon>
        <taxon>Candidatus Iainarchaeaceae</taxon>
        <taxon>Candidatus Iainarchaeum</taxon>
    </lineage>
</organism>
<keyword evidence="2" id="KW-0436">Ligase</keyword>
<reference evidence="2 3" key="1">
    <citation type="journal article" date="2020" name="Biotechnol. Biofuels">
        <title>New insights from the biogas microbiome by comprehensive genome-resolved metagenomics of nearly 1600 species originating from multiple anaerobic digesters.</title>
        <authorList>
            <person name="Campanaro S."/>
            <person name="Treu L."/>
            <person name="Rodriguez-R L.M."/>
            <person name="Kovalovszki A."/>
            <person name="Ziels R.M."/>
            <person name="Maus I."/>
            <person name="Zhu X."/>
            <person name="Kougias P.G."/>
            <person name="Basile A."/>
            <person name="Luo G."/>
            <person name="Schluter A."/>
            <person name="Konstantinidis K.T."/>
            <person name="Angelidaki I."/>
        </authorList>
    </citation>
    <scope>NUCLEOTIDE SEQUENCE [LARGE SCALE GENOMIC DNA]</scope>
    <source>
        <strain evidence="2">AS22ysBPME_79</strain>
    </source>
</reference>
<proteinExistence type="predicted"/>
<keyword evidence="2" id="KW-0808">Transferase</keyword>
<dbReference type="EC" id="6.3.5.7" evidence="2"/>
<dbReference type="Gene3D" id="3.90.1300.10">
    <property type="entry name" value="Amidase signature (AS) domain"/>
    <property type="match status" value="1"/>
</dbReference>
<gene>
    <name evidence="2" type="primary">gatA</name>
    <name evidence="2" type="ORF">GX950_01630</name>
</gene>
<dbReference type="PANTHER" id="PTHR11895">
    <property type="entry name" value="TRANSAMIDASE"/>
    <property type="match status" value="1"/>
</dbReference>
<dbReference type="GO" id="GO:0016740">
    <property type="term" value="F:transferase activity"/>
    <property type="evidence" value="ECO:0007669"/>
    <property type="project" value="UniProtKB-KW"/>
</dbReference>
<name>A0A7K4BZ14_9ARCH</name>
<dbReference type="Proteomes" id="UP000526302">
    <property type="component" value="Unassembled WGS sequence"/>
</dbReference>